<dbReference type="EMBL" id="MNCJ02000328">
    <property type="protein sequence ID" value="KAF5774965.1"/>
    <property type="molecule type" value="Genomic_DNA"/>
</dbReference>
<evidence type="ECO:0000256" key="1">
    <source>
        <dbReference type="SAM" id="MobiDB-lite"/>
    </source>
</evidence>
<protein>
    <submittedName>
        <fullName evidence="2">Uncharacterized protein</fullName>
    </submittedName>
</protein>
<name>A0A9K3EKK9_HELAN</name>
<dbReference type="Proteomes" id="UP000215914">
    <property type="component" value="Unassembled WGS sequence"/>
</dbReference>
<reference evidence="2" key="1">
    <citation type="journal article" date="2017" name="Nature">
        <title>The sunflower genome provides insights into oil metabolism, flowering and Asterid evolution.</title>
        <authorList>
            <person name="Badouin H."/>
            <person name="Gouzy J."/>
            <person name="Grassa C.J."/>
            <person name="Murat F."/>
            <person name="Staton S.E."/>
            <person name="Cottret L."/>
            <person name="Lelandais-Briere C."/>
            <person name="Owens G.L."/>
            <person name="Carrere S."/>
            <person name="Mayjonade B."/>
            <person name="Legrand L."/>
            <person name="Gill N."/>
            <person name="Kane N.C."/>
            <person name="Bowers J.E."/>
            <person name="Hubner S."/>
            <person name="Bellec A."/>
            <person name="Berard A."/>
            <person name="Berges H."/>
            <person name="Blanchet N."/>
            <person name="Boniface M.C."/>
            <person name="Brunel D."/>
            <person name="Catrice O."/>
            <person name="Chaidir N."/>
            <person name="Claudel C."/>
            <person name="Donnadieu C."/>
            <person name="Faraut T."/>
            <person name="Fievet G."/>
            <person name="Helmstetter N."/>
            <person name="King M."/>
            <person name="Knapp S.J."/>
            <person name="Lai Z."/>
            <person name="Le Paslier M.C."/>
            <person name="Lippi Y."/>
            <person name="Lorenzon L."/>
            <person name="Mandel J.R."/>
            <person name="Marage G."/>
            <person name="Marchand G."/>
            <person name="Marquand E."/>
            <person name="Bret-Mestries E."/>
            <person name="Morien E."/>
            <person name="Nambeesan S."/>
            <person name="Nguyen T."/>
            <person name="Pegot-Espagnet P."/>
            <person name="Pouilly N."/>
            <person name="Raftis F."/>
            <person name="Sallet E."/>
            <person name="Schiex T."/>
            <person name="Thomas J."/>
            <person name="Vandecasteele C."/>
            <person name="Vares D."/>
            <person name="Vear F."/>
            <person name="Vautrin S."/>
            <person name="Crespi M."/>
            <person name="Mangin B."/>
            <person name="Burke J.M."/>
            <person name="Salse J."/>
            <person name="Munos S."/>
            <person name="Vincourt P."/>
            <person name="Rieseberg L.H."/>
            <person name="Langlade N.B."/>
        </authorList>
    </citation>
    <scope>NUCLEOTIDE SEQUENCE</scope>
    <source>
        <tissue evidence="2">Leaves</tissue>
    </source>
</reference>
<sequence length="72" mass="8145">MLGVEMTTTSQSPLSNSSLCPENTSAIQTTRQTPWISSAKEDADRRHKQPRPLRFEDDKDSTNALSPSFRHR</sequence>
<reference evidence="2" key="2">
    <citation type="submission" date="2020-06" db="EMBL/GenBank/DDBJ databases">
        <title>Helianthus annuus Genome sequencing and assembly Release 2.</title>
        <authorList>
            <person name="Gouzy J."/>
            <person name="Langlade N."/>
            <person name="Munos S."/>
        </authorList>
    </citation>
    <scope>NUCLEOTIDE SEQUENCE</scope>
    <source>
        <tissue evidence="2">Leaves</tissue>
    </source>
</reference>
<feature type="region of interest" description="Disordered" evidence="1">
    <location>
        <begin position="1"/>
        <end position="72"/>
    </location>
</feature>
<proteinExistence type="predicted"/>
<comment type="caution">
    <text evidence="2">The sequence shown here is derived from an EMBL/GenBank/DDBJ whole genome shotgun (WGS) entry which is preliminary data.</text>
</comment>
<evidence type="ECO:0000313" key="2">
    <source>
        <dbReference type="EMBL" id="KAF5774965.1"/>
    </source>
</evidence>
<dbReference type="Gramene" id="mRNA:HanXRQr2_Chr13g0606741">
    <property type="protein sequence ID" value="mRNA:HanXRQr2_Chr13g0606741"/>
    <property type="gene ID" value="HanXRQr2_Chr13g0606741"/>
</dbReference>
<dbReference type="AlphaFoldDB" id="A0A9K3EKK9"/>
<feature type="compositionally biased region" description="Polar residues" evidence="1">
    <location>
        <begin position="1"/>
        <end position="36"/>
    </location>
</feature>
<gene>
    <name evidence="2" type="ORF">HanXRQr2_Chr13g0606741</name>
</gene>
<accession>A0A9K3EKK9</accession>
<evidence type="ECO:0000313" key="3">
    <source>
        <dbReference type="Proteomes" id="UP000215914"/>
    </source>
</evidence>
<organism evidence="2 3">
    <name type="scientific">Helianthus annuus</name>
    <name type="common">Common sunflower</name>
    <dbReference type="NCBI Taxonomy" id="4232"/>
    <lineage>
        <taxon>Eukaryota</taxon>
        <taxon>Viridiplantae</taxon>
        <taxon>Streptophyta</taxon>
        <taxon>Embryophyta</taxon>
        <taxon>Tracheophyta</taxon>
        <taxon>Spermatophyta</taxon>
        <taxon>Magnoliopsida</taxon>
        <taxon>eudicotyledons</taxon>
        <taxon>Gunneridae</taxon>
        <taxon>Pentapetalae</taxon>
        <taxon>asterids</taxon>
        <taxon>campanulids</taxon>
        <taxon>Asterales</taxon>
        <taxon>Asteraceae</taxon>
        <taxon>Asteroideae</taxon>
        <taxon>Heliantheae alliance</taxon>
        <taxon>Heliantheae</taxon>
        <taxon>Helianthus</taxon>
    </lineage>
</organism>
<keyword evidence="3" id="KW-1185">Reference proteome</keyword>